<evidence type="ECO:0000259" key="1">
    <source>
        <dbReference type="Pfam" id="PF00561"/>
    </source>
</evidence>
<reference evidence="3" key="1">
    <citation type="submission" date="2016-10" db="EMBL/GenBank/DDBJ databases">
        <authorList>
            <person name="Varghese N."/>
            <person name="Submissions S."/>
        </authorList>
    </citation>
    <scope>NUCLEOTIDE SEQUENCE [LARGE SCALE GENOMIC DNA]</scope>
    <source>
        <strain evidence="3">DSM 44260</strain>
    </source>
</reference>
<dbReference type="Gene3D" id="3.40.50.1820">
    <property type="entry name" value="alpha/beta hydrolase"/>
    <property type="match status" value="1"/>
</dbReference>
<name>A0A1H9WCQ2_9PSEU</name>
<dbReference type="RefSeq" id="WP_092782561.1">
    <property type="nucleotide sequence ID" value="NZ_FOGI01000010.1"/>
</dbReference>
<dbReference type="Proteomes" id="UP000199051">
    <property type="component" value="Unassembled WGS sequence"/>
</dbReference>
<dbReference type="SUPFAM" id="SSF53474">
    <property type="entry name" value="alpha/beta-Hydrolases"/>
    <property type="match status" value="1"/>
</dbReference>
<accession>A0A1H9WCQ2</accession>
<feature type="domain" description="AB hydrolase-1" evidence="1">
    <location>
        <begin position="25"/>
        <end position="268"/>
    </location>
</feature>
<evidence type="ECO:0000313" key="3">
    <source>
        <dbReference type="Proteomes" id="UP000199051"/>
    </source>
</evidence>
<dbReference type="InterPro" id="IPR000073">
    <property type="entry name" value="AB_hydrolase_1"/>
</dbReference>
<protein>
    <submittedName>
        <fullName evidence="2">Pimeloyl-ACP methyl ester carboxylesterase</fullName>
    </submittedName>
</protein>
<dbReference type="AlphaFoldDB" id="A0A1H9WCQ2"/>
<evidence type="ECO:0000313" key="2">
    <source>
        <dbReference type="EMBL" id="SES31690.1"/>
    </source>
</evidence>
<dbReference type="PANTHER" id="PTHR46438:SF11">
    <property type="entry name" value="LIPASE-RELATED"/>
    <property type="match status" value="1"/>
</dbReference>
<dbReference type="STRING" id="155974.SAMN04487818_11082"/>
<dbReference type="PANTHER" id="PTHR46438">
    <property type="entry name" value="ALPHA/BETA-HYDROLASES SUPERFAMILY PROTEIN"/>
    <property type="match status" value="1"/>
</dbReference>
<gene>
    <name evidence="2" type="ORF">SAMN04487818_11082</name>
</gene>
<dbReference type="InterPro" id="IPR000639">
    <property type="entry name" value="Epox_hydrolase-like"/>
</dbReference>
<dbReference type="PRINTS" id="PR00412">
    <property type="entry name" value="EPOXHYDRLASE"/>
</dbReference>
<dbReference type="Pfam" id="PF00561">
    <property type="entry name" value="Abhydrolase_1"/>
    <property type="match status" value="1"/>
</dbReference>
<sequence length="284" mass="30355">MDGRTNTEHVVRYTEQGPVDGGTYLLVHGLGGSLEQWSEIARQVGRSARVLAVDVPGFGRSRTATGAFDVGSAAAAIARFCAAKQVRDAVLVSHSVGCVMAAQVAALAPERFRRLVFVSGALVRASDLTQHPSRALRHPLLGLTVATQFLAGLIPVPHALLTAMARSATLRSALLRPFVADPRALAGDLLVETLTGAGSPAVLRVLFTAKAIAYDTMLRSVRQPVDLITGDSDRLITDEDRRLLRGLVDVHRDEVIAGCGHWPWLEHPAELATLLIRSGLDDDV</sequence>
<dbReference type="InterPro" id="IPR029058">
    <property type="entry name" value="AB_hydrolase_fold"/>
</dbReference>
<dbReference type="EMBL" id="FOGI01000010">
    <property type="protein sequence ID" value="SES31690.1"/>
    <property type="molecule type" value="Genomic_DNA"/>
</dbReference>
<dbReference type="GO" id="GO:0003824">
    <property type="term" value="F:catalytic activity"/>
    <property type="evidence" value="ECO:0007669"/>
    <property type="project" value="InterPro"/>
</dbReference>
<proteinExistence type="predicted"/>
<dbReference type="PRINTS" id="PR00111">
    <property type="entry name" value="ABHYDROLASE"/>
</dbReference>
<keyword evidence="3" id="KW-1185">Reference proteome</keyword>
<organism evidence="2 3">
    <name type="scientific">Actinokineospora terrae</name>
    <dbReference type="NCBI Taxonomy" id="155974"/>
    <lineage>
        <taxon>Bacteria</taxon>
        <taxon>Bacillati</taxon>
        <taxon>Actinomycetota</taxon>
        <taxon>Actinomycetes</taxon>
        <taxon>Pseudonocardiales</taxon>
        <taxon>Pseudonocardiaceae</taxon>
        <taxon>Actinokineospora</taxon>
    </lineage>
</organism>